<dbReference type="GO" id="GO:0009055">
    <property type="term" value="F:electron transfer activity"/>
    <property type="evidence" value="ECO:0007669"/>
    <property type="project" value="TreeGrafter"/>
</dbReference>
<reference evidence="2 3" key="1">
    <citation type="journal article" date="2016" name="Nat. Commun.">
        <title>Thousands of microbial genomes shed light on interconnected biogeochemical processes in an aquifer system.</title>
        <authorList>
            <person name="Anantharaman K."/>
            <person name="Brown C.T."/>
            <person name="Hug L.A."/>
            <person name="Sharon I."/>
            <person name="Castelle C.J."/>
            <person name="Probst A.J."/>
            <person name="Thomas B.C."/>
            <person name="Singh A."/>
            <person name="Wilkins M.J."/>
            <person name="Karaoz U."/>
            <person name="Brodie E.L."/>
            <person name="Williams K.H."/>
            <person name="Hubbard S.S."/>
            <person name="Banfield J.F."/>
        </authorList>
    </citation>
    <scope>NUCLEOTIDE SEQUENCE [LARGE SCALE GENOMIC DNA]</scope>
</reference>
<dbReference type="NCBIfam" id="TIGR02196">
    <property type="entry name" value="GlrX_YruB"/>
    <property type="match status" value="1"/>
</dbReference>
<dbReference type="CDD" id="cd02976">
    <property type="entry name" value="NrdH"/>
    <property type="match status" value="1"/>
</dbReference>
<proteinExistence type="predicted"/>
<protein>
    <submittedName>
        <fullName evidence="2">NrdH-redoxin</fullName>
    </submittedName>
</protein>
<dbReference type="Gene3D" id="3.40.30.10">
    <property type="entry name" value="Glutaredoxin"/>
    <property type="match status" value="1"/>
</dbReference>
<dbReference type="PANTHER" id="PTHR34386:SF1">
    <property type="entry name" value="GLUTAREDOXIN-LIKE PROTEIN NRDH"/>
    <property type="match status" value="1"/>
</dbReference>
<gene>
    <name evidence="2" type="ORF">A2127_02050</name>
</gene>
<feature type="domain" description="Glutaredoxin" evidence="1">
    <location>
        <begin position="3"/>
        <end position="61"/>
    </location>
</feature>
<evidence type="ECO:0000259" key="1">
    <source>
        <dbReference type="Pfam" id="PF00462"/>
    </source>
</evidence>
<dbReference type="Proteomes" id="UP000179324">
    <property type="component" value="Unassembled WGS sequence"/>
</dbReference>
<dbReference type="InterPro" id="IPR002109">
    <property type="entry name" value="Glutaredoxin"/>
</dbReference>
<dbReference type="Pfam" id="PF00462">
    <property type="entry name" value="Glutaredoxin"/>
    <property type="match status" value="1"/>
</dbReference>
<dbReference type="EMBL" id="MFKI01000022">
    <property type="protein sequence ID" value="OGG38887.1"/>
    <property type="molecule type" value="Genomic_DNA"/>
</dbReference>
<dbReference type="PROSITE" id="PS51354">
    <property type="entry name" value="GLUTAREDOXIN_2"/>
    <property type="match status" value="1"/>
</dbReference>
<organism evidence="2 3">
    <name type="scientific">Candidatus Jorgensenbacteria bacterium GWC1_48_12</name>
    <dbReference type="NCBI Taxonomy" id="1798469"/>
    <lineage>
        <taxon>Bacteria</taxon>
        <taxon>Candidatus Joergenseniibacteriota</taxon>
    </lineage>
</organism>
<evidence type="ECO:0000313" key="2">
    <source>
        <dbReference type="EMBL" id="OGG38887.1"/>
    </source>
</evidence>
<sequence>MNVIIYSTPSCVYCKIAKGFFAQHNVKYEEKNVAVDEKAREEMVKKSGQLGVPVIDVHGTIVVGFDKRRLSELLGLTK</sequence>
<comment type="caution">
    <text evidence="2">The sequence shown here is derived from an EMBL/GenBank/DDBJ whole genome shotgun (WGS) entry which is preliminary data.</text>
</comment>
<dbReference type="SUPFAM" id="SSF52833">
    <property type="entry name" value="Thioredoxin-like"/>
    <property type="match status" value="1"/>
</dbReference>
<dbReference type="InterPro" id="IPR011911">
    <property type="entry name" value="GlrX_YruB"/>
</dbReference>
<dbReference type="InterPro" id="IPR036249">
    <property type="entry name" value="Thioredoxin-like_sf"/>
</dbReference>
<dbReference type="PANTHER" id="PTHR34386">
    <property type="entry name" value="GLUTAREDOXIN"/>
    <property type="match status" value="1"/>
</dbReference>
<dbReference type="AlphaFoldDB" id="A0A1F6BQR7"/>
<name>A0A1F6BQR7_9BACT</name>
<evidence type="ECO:0000313" key="3">
    <source>
        <dbReference type="Proteomes" id="UP000179324"/>
    </source>
</evidence>
<accession>A0A1F6BQR7</accession>
<dbReference type="GO" id="GO:0045454">
    <property type="term" value="P:cell redox homeostasis"/>
    <property type="evidence" value="ECO:0007669"/>
    <property type="project" value="TreeGrafter"/>
</dbReference>
<dbReference type="InterPro" id="IPR051548">
    <property type="entry name" value="Grx-like_ET"/>
</dbReference>